<protein>
    <recommendedName>
        <fullName evidence="3">F-box associated domain-containing protein</fullName>
    </recommendedName>
</protein>
<gene>
    <name evidence="1" type="ORF">CAEBREN_15987</name>
</gene>
<dbReference type="OMA" id="DCEMIVI"/>
<accession>G0MMP5</accession>
<dbReference type="HOGENOM" id="CLU_708278_0_0_1"/>
<name>G0MMP5_CAEBE</name>
<sequence>MPTILGRALDYQSQLKVLQWMSPVKRYDMRAAGMTVLDTANNKAPLYFDFIEIQRNQVILHDVRTTWEVLGRLPDGKPFQFPGLQPGRGAPYDVDQYGRREEDPHLEQGDISIEDPVMANEEVLPIPESPVDGVEFYLKRTTKNHRTGKVDVAISKPGMKIRDALRLYVDRVVGTLDRSVFVERFSVQNTRIIFRLPVGLKLHIEELCYQANGNNLINGLLPIFTHPIKYMFLQVRHMDDQVFQNPTFRNCPRVFVCLPANQMWWSGVLRELEIPELVLFRSELIPRDLTTLASFWMEDHKRIGTTVSCLTRNVEAYLQDFAELPGVYKTVNPRSNSPYGFALTVKIDFASVICIYGAHAYCSVKRLLNQWDCEMIVIEVMDIQKVERLE</sequence>
<dbReference type="AlphaFoldDB" id="G0MMP5"/>
<proteinExistence type="predicted"/>
<evidence type="ECO:0008006" key="3">
    <source>
        <dbReference type="Google" id="ProtNLM"/>
    </source>
</evidence>
<dbReference type="EMBL" id="GL379802">
    <property type="protein sequence ID" value="EGT37414.1"/>
    <property type="molecule type" value="Genomic_DNA"/>
</dbReference>
<dbReference type="InterPro" id="IPR021942">
    <property type="entry name" value="DUF3557"/>
</dbReference>
<dbReference type="Pfam" id="PF12078">
    <property type="entry name" value="DUF3557"/>
    <property type="match status" value="1"/>
</dbReference>
<dbReference type="Proteomes" id="UP000008068">
    <property type="component" value="Unassembled WGS sequence"/>
</dbReference>
<reference evidence="2" key="1">
    <citation type="submission" date="2011-07" db="EMBL/GenBank/DDBJ databases">
        <authorList>
            <consortium name="Caenorhabditis brenneri Sequencing and Analysis Consortium"/>
            <person name="Wilson R.K."/>
        </authorList>
    </citation>
    <scope>NUCLEOTIDE SEQUENCE [LARGE SCALE GENOMIC DNA]</scope>
    <source>
        <strain evidence="2">PB2801</strain>
    </source>
</reference>
<dbReference type="eggNOG" id="ENOG502TK4E">
    <property type="taxonomic scope" value="Eukaryota"/>
</dbReference>
<dbReference type="PANTHER" id="PTHR31379">
    <property type="entry name" value="F-BOX C PROTEIN-RELATED-RELATED"/>
    <property type="match status" value="1"/>
</dbReference>
<dbReference type="InParanoid" id="G0MMP5"/>
<keyword evidence="2" id="KW-1185">Reference proteome</keyword>
<evidence type="ECO:0000313" key="1">
    <source>
        <dbReference type="EMBL" id="EGT37414.1"/>
    </source>
</evidence>
<evidence type="ECO:0000313" key="2">
    <source>
        <dbReference type="Proteomes" id="UP000008068"/>
    </source>
</evidence>
<organism evidence="2">
    <name type="scientific">Caenorhabditis brenneri</name>
    <name type="common">Nematode worm</name>
    <dbReference type="NCBI Taxonomy" id="135651"/>
    <lineage>
        <taxon>Eukaryota</taxon>
        <taxon>Metazoa</taxon>
        <taxon>Ecdysozoa</taxon>
        <taxon>Nematoda</taxon>
        <taxon>Chromadorea</taxon>
        <taxon>Rhabditida</taxon>
        <taxon>Rhabditina</taxon>
        <taxon>Rhabditomorpha</taxon>
        <taxon>Rhabditoidea</taxon>
        <taxon>Rhabditidae</taxon>
        <taxon>Peloderinae</taxon>
        <taxon>Caenorhabditis</taxon>
    </lineage>
</organism>
<dbReference type="PANTHER" id="PTHR31379:SF1">
    <property type="entry name" value="F-BOX C PROTEIN-RELATED"/>
    <property type="match status" value="1"/>
</dbReference>